<gene>
    <name evidence="2" type="ORF">C8A00DRAFT_46456</name>
</gene>
<feature type="transmembrane region" description="Helical" evidence="1">
    <location>
        <begin position="142"/>
        <end position="163"/>
    </location>
</feature>
<evidence type="ECO:0000256" key="1">
    <source>
        <dbReference type="SAM" id="Phobius"/>
    </source>
</evidence>
<keyword evidence="3" id="KW-1185">Reference proteome</keyword>
<keyword evidence="1" id="KW-1133">Transmembrane helix</keyword>
<reference evidence="2" key="1">
    <citation type="journal article" date="2023" name="Mol. Phylogenet. Evol.">
        <title>Genome-scale phylogeny and comparative genomics of the fungal order Sordariales.</title>
        <authorList>
            <person name="Hensen N."/>
            <person name="Bonometti L."/>
            <person name="Westerberg I."/>
            <person name="Brannstrom I.O."/>
            <person name="Guillou S."/>
            <person name="Cros-Aarteil S."/>
            <person name="Calhoun S."/>
            <person name="Haridas S."/>
            <person name="Kuo A."/>
            <person name="Mondo S."/>
            <person name="Pangilinan J."/>
            <person name="Riley R."/>
            <person name="LaButti K."/>
            <person name="Andreopoulos B."/>
            <person name="Lipzen A."/>
            <person name="Chen C."/>
            <person name="Yan M."/>
            <person name="Daum C."/>
            <person name="Ng V."/>
            <person name="Clum A."/>
            <person name="Steindorff A."/>
            <person name="Ohm R.A."/>
            <person name="Martin F."/>
            <person name="Silar P."/>
            <person name="Natvig D.O."/>
            <person name="Lalanne C."/>
            <person name="Gautier V."/>
            <person name="Ament-Velasquez S.L."/>
            <person name="Kruys A."/>
            <person name="Hutchinson M.I."/>
            <person name="Powell A.J."/>
            <person name="Barry K."/>
            <person name="Miller A.N."/>
            <person name="Grigoriev I.V."/>
            <person name="Debuchy R."/>
            <person name="Gladieux P."/>
            <person name="Hiltunen Thoren M."/>
            <person name="Johannesson H."/>
        </authorList>
    </citation>
    <scope>NUCLEOTIDE SEQUENCE</scope>
    <source>
        <strain evidence="2">CBS 538.74</strain>
    </source>
</reference>
<comment type="caution">
    <text evidence="2">The sequence shown here is derived from an EMBL/GenBank/DDBJ whole genome shotgun (WGS) entry which is preliminary data.</text>
</comment>
<keyword evidence="1" id="KW-0812">Transmembrane</keyword>
<dbReference type="EMBL" id="MU857100">
    <property type="protein sequence ID" value="KAK4150058.1"/>
    <property type="molecule type" value="Genomic_DNA"/>
</dbReference>
<keyword evidence="1" id="KW-0472">Membrane</keyword>
<dbReference type="AlphaFoldDB" id="A0AAN6VEL6"/>
<feature type="transmembrane region" description="Helical" evidence="1">
    <location>
        <begin position="169"/>
        <end position="190"/>
    </location>
</feature>
<accession>A0AAN6VEL6</accession>
<evidence type="ECO:0000313" key="2">
    <source>
        <dbReference type="EMBL" id="KAK4150058.1"/>
    </source>
</evidence>
<evidence type="ECO:0000313" key="3">
    <source>
        <dbReference type="Proteomes" id="UP001302745"/>
    </source>
</evidence>
<organism evidence="2 3">
    <name type="scientific">Chaetomidium leptoderma</name>
    <dbReference type="NCBI Taxonomy" id="669021"/>
    <lineage>
        <taxon>Eukaryota</taxon>
        <taxon>Fungi</taxon>
        <taxon>Dikarya</taxon>
        <taxon>Ascomycota</taxon>
        <taxon>Pezizomycotina</taxon>
        <taxon>Sordariomycetes</taxon>
        <taxon>Sordariomycetidae</taxon>
        <taxon>Sordariales</taxon>
        <taxon>Chaetomiaceae</taxon>
        <taxon>Chaetomidium</taxon>
    </lineage>
</organism>
<sequence>MVIPHWRKVLYAVKALVDSDHVLRQSDHLQDIVFDDDAFSTSKCYFWAINFIHEAVKLLDNSNQQWTHYRKWSVTPWKTEAKNGQEGHWYDRSQEVLANAERRGEEACEELKRITVMRDGLFNASAVMESRASTQLGENVKLLTFVSICFLPVGLCVAMWSINESYSRANLLIVTTIVAAATYSLTLNLNSLIRGLRKLRVGQRFDAFQRSEGGQMRPSEWVIGAFLVRQVVGGKSGHNN</sequence>
<dbReference type="Proteomes" id="UP001302745">
    <property type="component" value="Unassembled WGS sequence"/>
</dbReference>
<proteinExistence type="predicted"/>
<protein>
    <submittedName>
        <fullName evidence="2">Uncharacterized protein</fullName>
    </submittedName>
</protein>
<reference evidence="2" key="2">
    <citation type="submission" date="2023-05" db="EMBL/GenBank/DDBJ databases">
        <authorList>
            <consortium name="Lawrence Berkeley National Laboratory"/>
            <person name="Steindorff A."/>
            <person name="Hensen N."/>
            <person name="Bonometti L."/>
            <person name="Westerberg I."/>
            <person name="Brannstrom I.O."/>
            <person name="Guillou S."/>
            <person name="Cros-Aarteil S."/>
            <person name="Calhoun S."/>
            <person name="Haridas S."/>
            <person name="Kuo A."/>
            <person name="Mondo S."/>
            <person name="Pangilinan J."/>
            <person name="Riley R."/>
            <person name="Labutti K."/>
            <person name="Andreopoulos B."/>
            <person name="Lipzen A."/>
            <person name="Chen C."/>
            <person name="Yanf M."/>
            <person name="Daum C."/>
            <person name="Ng V."/>
            <person name="Clum A."/>
            <person name="Ohm R."/>
            <person name="Martin F."/>
            <person name="Silar P."/>
            <person name="Natvig D."/>
            <person name="Lalanne C."/>
            <person name="Gautier V."/>
            <person name="Ament-Velasquez S.L."/>
            <person name="Kruys A."/>
            <person name="Hutchinson M.I."/>
            <person name="Powell A.J."/>
            <person name="Barry K."/>
            <person name="Miller A.N."/>
            <person name="Grigoriev I.V."/>
            <person name="Debuchy R."/>
            <person name="Gladieux P."/>
            <person name="Thoren M.H."/>
            <person name="Johannesson H."/>
        </authorList>
    </citation>
    <scope>NUCLEOTIDE SEQUENCE</scope>
    <source>
        <strain evidence="2">CBS 538.74</strain>
    </source>
</reference>
<name>A0AAN6VEL6_9PEZI</name>